<dbReference type="InterPro" id="IPR001123">
    <property type="entry name" value="LeuE-type"/>
</dbReference>
<evidence type="ECO:0000256" key="1">
    <source>
        <dbReference type="ARBA" id="ARBA00004651"/>
    </source>
</evidence>
<keyword evidence="4 6" id="KW-1133">Transmembrane helix</keyword>
<keyword evidence="3 6" id="KW-0812">Transmembrane</keyword>
<feature type="transmembrane region" description="Helical" evidence="6">
    <location>
        <begin position="187"/>
        <end position="205"/>
    </location>
</feature>
<keyword evidence="2" id="KW-1003">Cell membrane</keyword>
<evidence type="ECO:0000256" key="4">
    <source>
        <dbReference type="ARBA" id="ARBA00022989"/>
    </source>
</evidence>
<protein>
    <submittedName>
        <fullName evidence="7">Threonine/homoserine/homoserine lactone efflux protein</fullName>
    </submittedName>
</protein>
<dbReference type="Pfam" id="PF01810">
    <property type="entry name" value="LysE"/>
    <property type="match status" value="1"/>
</dbReference>
<keyword evidence="5 6" id="KW-0472">Membrane</keyword>
<evidence type="ECO:0000313" key="7">
    <source>
        <dbReference type="EMBL" id="SDM41929.1"/>
    </source>
</evidence>
<feature type="transmembrane region" description="Helical" evidence="6">
    <location>
        <begin position="44"/>
        <end position="66"/>
    </location>
</feature>
<dbReference type="GO" id="GO:0005886">
    <property type="term" value="C:plasma membrane"/>
    <property type="evidence" value="ECO:0007669"/>
    <property type="project" value="UniProtKB-SubCell"/>
</dbReference>
<sequence>MDMALYTGLVSFVIVMSVTPGPNNLMLMSSSALFGVRATLPTWLGVNLGFNIMLVAAVFGLGTLVARFPWAITLVKFGGAVWLLWMAWLFARAGLATAGPDGKVAAPVRSRPIRSYEAALFQWVNPKALLMTLSSAGAYVALADTAPERAVLMVATFILFGAPCGLLWVFAGGALKRFMADGRSARILNLAIAGILLVTVAMIVLA</sequence>
<dbReference type="PANTHER" id="PTHR30086:SF20">
    <property type="entry name" value="ARGININE EXPORTER PROTEIN ARGO-RELATED"/>
    <property type="match status" value="1"/>
</dbReference>
<dbReference type="GO" id="GO:0033228">
    <property type="term" value="P:cysteine export across plasma membrane"/>
    <property type="evidence" value="ECO:0007669"/>
    <property type="project" value="TreeGrafter"/>
</dbReference>
<dbReference type="EMBL" id="FNHG01000011">
    <property type="protein sequence ID" value="SDM41929.1"/>
    <property type="molecule type" value="Genomic_DNA"/>
</dbReference>
<evidence type="ECO:0000256" key="5">
    <source>
        <dbReference type="ARBA" id="ARBA00023136"/>
    </source>
</evidence>
<accession>A0A1G9T2J5</accession>
<evidence type="ECO:0000256" key="6">
    <source>
        <dbReference type="SAM" id="Phobius"/>
    </source>
</evidence>
<dbReference type="PANTHER" id="PTHR30086">
    <property type="entry name" value="ARGININE EXPORTER PROTEIN ARGO"/>
    <property type="match status" value="1"/>
</dbReference>
<dbReference type="AlphaFoldDB" id="A0A1G9T2J5"/>
<reference evidence="7 8" key="1">
    <citation type="submission" date="2016-10" db="EMBL/GenBank/DDBJ databases">
        <authorList>
            <person name="de Groot N.N."/>
        </authorList>
    </citation>
    <scope>NUCLEOTIDE SEQUENCE [LARGE SCALE GENOMIC DNA]</scope>
    <source>
        <strain evidence="7 8">DSM 16077</strain>
    </source>
</reference>
<evidence type="ECO:0000256" key="3">
    <source>
        <dbReference type="ARBA" id="ARBA00022692"/>
    </source>
</evidence>
<feature type="transmembrane region" description="Helical" evidence="6">
    <location>
        <begin position="73"/>
        <end position="91"/>
    </location>
</feature>
<dbReference type="GO" id="GO:0015171">
    <property type="term" value="F:amino acid transmembrane transporter activity"/>
    <property type="evidence" value="ECO:0007669"/>
    <property type="project" value="TreeGrafter"/>
</dbReference>
<organism evidence="7 8">
    <name type="scientific">Maricaulis salignorans</name>
    <dbReference type="NCBI Taxonomy" id="144026"/>
    <lineage>
        <taxon>Bacteria</taxon>
        <taxon>Pseudomonadati</taxon>
        <taxon>Pseudomonadota</taxon>
        <taxon>Alphaproteobacteria</taxon>
        <taxon>Maricaulales</taxon>
        <taxon>Maricaulaceae</taxon>
        <taxon>Maricaulis</taxon>
    </lineage>
</organism>
<gene>
    <name evidence="7" type="ORF">SAMN04488568_11111</name>
</gene>
<keyword evidence="8" id="KW-1185">Reference proteome</keyword>
<comment type="subcellular location">
    <subcellularLocation>
        <location evidence="1">Cell membrane</location>
        <topology evidence="1">Multi-pass membrane protein</topology>
    </subcellularLocation>
</comment>
<dbReference type="STRING" id="144026.SAMN04488568_11111"/>
<name>A0A1G9T2J5_9PROT</name>
<dbReference type="RefSeq" id="WP_176780318.1">
    <property type="nucleotide sequence ID" value="NZ_FNHG01000011.1"/>
</dbReference>
<feature type="transmembrane region" description="Helical" evidence="6">
    <location>
        <begin position="150"/>
        <end position="175"/>
    </location>
</feature>
<evidence type="ECO:0000313" key="8">
    <source>
        <dbReference type="Proteomes" id="UP000199759"/>
    </source>
</evidence>
<dbReference type="Proteomes" id="UP000199759">
    <property type="component" value="Unassembled WGS sequence"/>
</dbReference>
<proteinExistence type="predicted"/>
<evidence type="ECO:0000256" key="2">
    <source>
        <dbReference type="ARBA" id="ARBA00022475"/>
    </source>
</evidence>